<keyword evidence="4" id="KW-0813">Transport</keyword>
<feature type="compositionally biased region" description="Polar residues" evidence="12">
    <location>
        <begin position="1242"/>
        <end position="1252"/>
    </location>
</feature>
<evidence type="ECO:0000256" key="10">
    <source>
        <dbReference type="ARBA" id="ARBA00023054"/>
    </source>
</evidence>
<organism evidence="14">
    <name type="scientific">Aegilops tauschii</name>
    <name type="common">Tausch's goatgrass</name>
    <name type="synonym">Aegilops squarrosa</name>
    <dbReference type="NCBI Taxonomy" id="37682"/>
    <lineage>
        <taxon>Eukaryota</taxon>
        <taxon>Viridiplantae</taxon>
        <taxon>Streptophyta</taxon>
        <taxon>Embryophyta</taxon>
        <taxon>Tracheophyta</taxon>
        <taxon>Spermatophyta</taxon>
        <taxon>Magnoliopsida</taxon>
        <taxon>Liliopsida</taxon>
        <taxon>Poales</taxon>
        <taxon>Poaceae</taxon>
        <taxon>BOP clade</taxon>
        <taxon>Pooideae</taxon>
        <taxon>Triticodae</taxon>
        <taxon>Triticeae</taxon>
        <taxon>Triticinae</taxon>
        <taxon>Aegilops</taxon>
    </lineage>
</organism>
<comment type="subcellular location">
    <subcellularLocation>
        <location evidence="1">Endomembrane system</location>
    </subcellularLocation>
</comment>
<evidence type="ECO:0000256" key="5">
    <source>
        <dbReference type="ARBA" id="ARBA00022614"/>
    </source>
</evidence>
<accession>M8AUZ2</accession>
<feature type="compositionally biased region" description="Polar residues" evidence="12">
    <location>
        <begin position="1223"/>
        <end position="1233"/>
    </location>
</feature>
<dbReference type="CDD" id="cd14798">
    <property type="entry name" value="RX-CC_like"/>
    <property type="match status" value="1"/>
</dbReference>
<keyword evidence="5" id="KW-0433">Leucine-rich repeat</keyword>
<sequence length="1612" mass="178883">MAGMAQSAVDSLLGRLSALQVDEAQLLRGVRGDVRFIRDGMESMNSLLAHLTEAEHRAHHVRTWMKQVVGLARDSEAYVELFARQVGGGPRAGEGLLGSLRRMLQFLRTIPVRHRVATRIRELKDRVSKQPLEVVAKHHFEMLVARGFIRPVDISDACNIKTCTLHHEASEFIARIAIDVNFVDTDLPQGFAQHLSIHNRIPLQACHPPREVANDIVASLPYLAKSSQWKLLKVMDLEGCRGLKKKHLKIICKIILLRYFSLRNTDVTELPKQIEMLTCLETLDIRQTAVRAFATKSIMLPMLKHMLAGESQTCPPPSNHNPERFQESFVGVRLPNGVQRMGKLEMLSHVDVSHSVDDMISIGQLLQLRKLGVILDRKKRDGLLDLLFQQIEKLHGCLRSLSIQVNHPVTSDGVIIHDDADEVHALGSPPKLLRSLNIRGIRNGLLGWIAELDKLVKLTLSETYLGEDALGIIGNLGVLACLRLLHKSYNGSKLHIKKGEFISLKSLIVRGNDITSIHFEGGASPKLEMFVWSFARMEAMDGLDELYHLKKVELYGDCNPQPLRDQMWRRLDFKHNGQQVVKNVAAQSLEVKKLVYLYLLHYAETRQNEALLSINIFQKDLSDINPLVRAWALRTMAGIRLHVVAPLVLVAVKKCARDPSPYVRKCAAYALCKLYDLLPEENTTLEEIVDVLLGDSSFGVVGAAAVAFKSVCPNCLALIAKHFQRLCETLPDIEEWYQITLIEILLRYVIAKHGLVKDSVMFASGLSLETQAGRDSVPVSNISSTQAETIVKGGSGTMPNIMLFRHYIEEYSGAFDRDEDKFSFPSVTSSTNDDVVILLKCTSPLLWSQNSAVILAAASVHWIMAPAEEVKRIVGPILFTLRSSPDATYVMLGNILVFAKTAPLLFSSYFEDFFICASDPYQTRALKLEILTTIATESSIPAILEEFQDYIKDPNRRFVADTVAAIALCALKLPSITSSCLEGLLALVLYELSITNSVHLNEEDAVLVQAILSIKEIVKIDAASHEKVIIRLVRCLDTIMEPAARSLIIWIFGEYSSTGNLIPKIAPVVLKYLAWSFAAEVLETKLQILNASVKVIIHSAEDQLEEFKRTVAYVIQLAACDMNYDVRDRARFLSGLLPCCANENDSSCRSQNVDVIKELADHIFGGKIPPPSNSDSNYRIYLPGSLSQVVLHAAPGYAPLPKPQSMILIHKTVEPTRGVADSSEGTNSDAESGSSRDESGSVYDSESEAGSDSNDEGHNLHRQKENQEAPLIHMYDGNVDQAYAGRAVDENLASLISTDLTELMSKSALESWLDEAPAAPLVPVQTSCARVSFTTRSFERKPKLHRLLDPSDSGGLSVLYAFSSEVSVKSRLLVCVDLFVENVTTEQLADITIKSEEASGSKSGMDQTSEGSASIPTLVPVEEIQSLAPEQRAKMLLQVHFHHHLLPLKLSVFCNGKRHPAKLHPDIAYFVRPLPMDLNAFLCKENQLRGMFEYARRCTFKDHLQKHEQTEESTDDNTDKNLLVAQTLASKVLSNANVHLVSMDMPVTFSIDDASGLCWRFSSEILSTSNPCLITIVADGHTSEPLDLTVKVNSEDTAFGLNLLNRIVAIIE</sequence>
<dbReference type="InterPro" id="IPR029390">
    <property type="entry name" value="AP3B_C"/>
</dbReference>
<dbReference type="InterPro" id="IPR038005">
    <property type="entry name" value="RX-like_CC"/>
</dbReference>
<dbReference type="Gene3D" id="3.80.10.10">
    <property type="entry name" value="Ribonuclease Inhibitor"/>
    <property type="match status" value="2"/>
</dbReference>
<keyword evidence="6" id="KW-0677">Repeat</keyword>
<evidence type="ECO:0000313" key="14">
    <source>
        <dbReference type="EnsemblPlants" id="EMT08267"/>
    </source>
</evidence>
<dbReference type="InterPro" id="IPR032675">
    <property type="entry name" value="LRR_dom_sf"/>
</dbReference>
<evidence type="ECO:0000256" key="6">
    <source>
        <dbReference type="ARBA" id="ARBA00022737"/>
    </source>
</evidence>
<dbReference type="GO" id="GO:0012505">
    <property type="term" value="C:endomembrane system"/>
    <property type="evidence" value="ECO:0007669"/>
    <property type="project" value="UniProtKB-SubCell"/>
</dbReference>
<dbReference type="Pfam" id="PF18052">
    <property type="entry name" value="Rx_N"/>
    <property type="match status" value="1"/>
</dbReference>
<comment type="similarity">
    <text evidence="3">Belongs to the disease resistance NB-LRR family.</text>
</comment>
<feature type="domain" description="AP-3 complex subunit beta C-terminal" evidence="13">
    <location>
        <begin position="1288"/>
        <end position="1446"/>
    </location>
</feature>
<evidence type="ECO:0000256" key="2">
    <source>
        <dbReference type="ARBA" id="ARBA00006613"/>
    </source>
</evidence>
<dbReference type="SUPFAM" id="SSF48371">
    <property type="entry name" value="ARM repeat"/>
    <property type="match status" value="1"/>
</dbReference>
<name>M8AUZ2_AEGTA</name>
<comment type="similarity">
    <text evidence="2">Belongs to the adaptor complexes large subunit family.</text>
</comment>
<dbReference type="SMART" id="SM01355">
    <property type="entry name" value="AP3B1_C"/>
    <property type="match status" value="1"/>
</dbReference>
<dbReference type="InterPro" id="IPR002553">
    <property type="entry name" value="Clathrin/coatomer_adapt-like_N"/>
</dbReference>
<dbReference type="PANTHER" id="PTHR11134">
    <property type="entry name" value="ADAPTOR COMPLEX SUBUNIT BETA FAMILY MEMBER"/>
    <property type="match status" value="1"/>
</dbReference>
<evidence type="ECO:0000256" key="11">
    <source>
        <dbReference type="ARBA" id="ARBA00023136"/>
    </source>
</evidence>
<evidence type="ECO:0000256" key="1">
    <source>
        <dbReference type="ARBA" id="ARBA00004308"/>
    </source>
</evidence>
<dbReference type="Gene3D" id="1.20.5.4130">
    <property type="match status" value="1"/>
</dbReference>
<evidence type="ECO:0000256" key="7">
    <source>
        <dbReference type="ARBA" id="ARBA00022741"/>
    </source>
</evidence>
<keyword evidence="11" id="KW-0472">Membrane</keyword>
<dbReference type="GO" id="GO:0006886">
    <property type="term" value="P:intracellular protein transport"/>
    <property type="evidence" value="ECO:0007669"/>
    <property type="project" value="InterPro"/>
</dbReference>
<keyword evidence="7" id="KW-0547">Nucleotide-binding</keyword>
<keyword evidence="8" id="KW-0611">Plant defense</keyword>
<evidence type="ECO:0000256" key="4">
    <source>
        <dbReference type="ARBA" id="ARBA00022448"/>
    </source>
</evidence>
<protein>
    <submittedName>
        <fullName evidence="14">AP-3 complex subunit beta-2</fullName>
    </submittedName>
</protein>
<keyword evidence="9" id="KW-0653">Protein transport</keyword>
<dbReference type="Pfam" id="PF23598">
    <property type="entry name" value="LRR_14"/>
    <property type="match status" value="1"/>
</dbReference>
<dbReference type="GO" id="GO:0030117">
    <property type="term" value="C:membrane coat"/>
    <property type="evidence" value="ECO:0007669"/>
    <property type="project" value="InterPro"/>
</dbReference>
<dbReference type="SUPFAM" id="SSF52058">
    <property type="entry name" value="L domain-like"/>
    <property type="match status" value="1"/>
</dbReference>
<evidence type="ECO:0000256" key="8">
    <source>
        <dbReference type="ARBA" id="ARBA00022821"/>
    </source>
</evidence>
<evidence type="ECO:0000256" key="9">
    <source>
        <dbReference type="ARBA" id="ARBA00022927"/>
    </source>
</evidence>
<dbReference type="Gene3D" id="1.25.10.10">
    <property type="entry name" value="Leucine-rich Repeat Variant"/>
    <property type="match status" value="1"/>
</dbReference>
<dbReference type="ExpressionAtlas" id="M8AUZ2">
    <property type="expression patterns" value="baseline"/>
</dbReference>
<dbReference type="InterPro" id="IPR055414">
    <property type="entry name" value="LRR_R13L4/SHOC2-like"/>
</dbReference>
<dbReference type="GO" id="GO:0016192">
    <property type="term" value="P:vesicle-mediated transport"/>
    <property type="evidence" value="ECO:0007669"/>
    <property type="project" value="InterPro"/>
</dbReference>
<dbReference type="Pfam" id="PF01602">
    <property type="entry name" value="Adaptin_N"/>
    <property type="match status" value="1"/>
</dbReference>
<proteinExistence type="inferred from homology"/>
<dbReference type="InterPro" id="IPR026739">
    <property type="entry name" value="AP_beta"/>
</dbReference>
<keyword evidence="10" id="KW-0175">Coiled coil</keyword>
<dbReference type="InterPro" id="IPR041118">
    <property type="entry name" value="Rx_N"/>
</dbReference>
<evidence type="ECO:0000256" key="12">
    <source>
        <dbReference type="SAM" id="MobiDB-lite"/>
    </source>
</evidence>
<dbReference type="InterPro" id="IPR011989">
    <property type="entry name" value="ARM-like"/>
</dbReference>
<dbReference type="InterPro" id="IPR016024">
    <property type="entry name" value="ARM-type_fold"/>
</dbReference>
<dbReference type="EnsemblPlants" id="EMT08267">
    <property type="protein sequence ID" value="EMT08267"/>
    <property type="gene ID" value="F775_12758"/>
</dbReference>
<dbReference type="GO" id="GO:0006952">
    <property type="term" value="P:defense response"/>
    <property type="evidence" value="ECO:0007669"/>
    <property type="project" value="UniProtKB-KW"/>
</dbReference>
<evidence type="ECO:0000259" key="13">
    <source>
        <dbReference type="SMART" id="SM01355"/>
    </source>
</evidence>
<feature type="region of interest" description="Disordered" evidence="12">
    <location>
        <begin position="1216"/>
        <end position="1261"/>
    </location>
</feature>
<reference evidence="14" key="1">
    <citation type="submission" date="2015-06" db="UniProtKB">
        <authorList>
            <consortium name="EnsemblPlants"/>
        </authorList>
    </citation>
    <scope>IDENTIFICATION</scope>
</reference>
<dbReference type="GO" id="GO:0000166">
    <property type="term" value="F:nucleotide binding"/>
    <property type="evidence" value="ECO:0007669"/>
    <property type="project" value="UniProtKB-KW"/>
</dbReference>
<evidence type="ECO:0000256" key="3">
    <source>
        <dbReference type="ARBA" id="ARBA00008894"/>
    </source>
</evidence>